<evidence type="ECO:0000313" key="2">
    <source>
        <dbReference type="Proteomes" id="UP000572528"/>
    </source>
</evidence>
<name>A0A853EFT0_9ACTO</name>
<reference evidence="1 2" key="1">
    <citation type="submission" date="2020-07" db="EMBL/GenBank/DDBJ databases">
        <title>MOT database genomes.</title>
        <authorList>
            <person name="Joseph S."/>
            <person name="Aduse-Opoku J."/>
            <person name="Hashim A."/>
            <person name="Wade W."/>
            <person name="Curtis M."/>
        </authorList>
    </citation>
    <scope>NUCLEOTIDE SEQUENCE [LARGE SCALE GENOMIC DNA]</scope>
    <source>
        <strain evidence="1 2">WMus004</strain>
    </source>
</reference>
<evidence type="ECO:0000313" key="1">
    <source>
        <dbReference type="EMBL" id="NYS68273.1"/>
    </source>
</evidence>
<sequence>MSGFVVVRSRHLPVLHIVEVAREGLCDERGVARHATHRLCAPDAIVPVSAGVLLRLPRPDIGALIGGGSVCRTCARAWQEAQAAQVPAEEPGGSLLDLLAPGEAS</sequence>
<dbReference type="Proteomes" id="UP000572528">
    <property type="component" value="Unassembled WGS sequence"/>
</dbReference>
<dbReference type="RefSeq" id="WP_179899614.1">
    <property type="nucleotide sequence ID" value="NZ_JACBXV010000011.1"/>
</dbReference>
<gene>
    <name evidence="1" type="ORF">HZZ05_01805</name>
</gene>
<dbReference type="EMBL" id="JACBXV010000011">
    <property type="protein sequence ID" value="NYS68273.1"/>
    <property type="molecule type" value="Genomic_DNA"/>
</dbReference>
<accession>A0A853EFT0</accession>
<comment type="caution">
    <text evidence="1">The sequence shown here is derived from an EMBL/GenBank/DDBJ whole genome shotgun (WGS) entry which is preliminary data.</text>
</comment>
<dbReference type="AlphaFoldDB" id="A0A853EFT0"/>
<proteinExistence type="predicted"/>
<organism evidence="1 2">
    <name type="scientific">Actinomyces bowdenii</name>
    <dbReference type="NCBI Taxonomy" id="131109"/>
    <lineage>
        <taxon>Bacteria</taxon>
        <taxon>Bacillati</taxon>
        <taxon>Actinomycetota</taxon>
        <taxon>Actinomycetes</taxon>
        <taxon>Actinomycetales</taxon>
        <taxon>Actinomycetaceae</taxon>
        <taxon>Actinomyces</taxon>
    </lineage>
</organism>
<protein>
    <submittedName>
        <fullName evidence="1">Uncharacterized protein</fullName>
    </submittedName>
</protein>